<evidence type="ECO:0000256" key="6">
    <source>
        <dbReference type="ARBA" id="ARBA00023125"/>
    </source>
</evidence>
<dbReference type="SUPFAM" id="SSF52540">
    <property type="entry name" value="P-loop containing nucleoside triphosphate hydrolases"/>
    <property type="match status" value="2"/>
</dbReference>
<keyword evidence="3 9" id="KW-0378">Hydrolase</keyword>
<keyword evidence="9" id="KW-0233">DNA recombination</keyword>
<sequence>MNKHWTPEEAVCEKRKQHYQTLSLEQKRIFDQVVFKRHNAFITGIAGSGKSHLMRAMVNSLRFKYQQNVVVTAMTGIAAINIEGQTLHSAMCFIANDQIYDTVEQNQQNLFRRVNNNMKVQQRIQSMRVLIIDEVSMLHSYMFDAMELMIRQVTNRPYYFGGIQIILCGDFMQLPPITKGNKHLYLFQSEAFKKIFLKVQLTHSFRQQDDQQFIQLLSQIRNGSVNAQGEQILQERIFTEGKLTQQQKQISQQTLANYREFKQQCLDNEPRLLNQITMNVQNNQNCKHNLKQTLKYLRQYKENQFELHNLKYVPPEFPMRLFALAKYVQSFNAEQLIKAKTTVFQIQAEETGNVADLQNIQQPESKILLFEGAQIILNRNIDLTLGLCNGTSANVKSIYFQANGGLNRGKIDDISYQVLDVVRDQVKIEIQISKNNKFETYIIQPYKCDYYDINDNLKATRTQIPIQLAYALTIHKSQGITVKEAIISLDGCFAHGQAYVALSRLKSLNGLYLTGFQQKFVKCDLDCIQFYEQLETSKQLEQHKLYKVGTNIIKPYQLVNQYIFNLWTANQSQFSPESTDCCSLSESFSNHQYNQLNNIIPQDEYNLINNDNVCDNVIIRENENAASDKLSEVIQQSNQHIDLSSYQSQLQRDDINICCLSQESFSNLTNNVCDIAIMSEYENSEYDEYNNEIQMFTQPISLCRIQSQTMLPIILQNIVYNNQIAQNTDNTQTNPRTINTSNQVVNNFNFNKTNLSGQSKNKNTKIEASKKYQTEKQDSQINKSNQNTKEATQAPTLETKRIPQTFPQISVINQIHIGKNITEFFRNRDIKIEHAVNGNDSEQNIQIERDTQTHSLSEIDEQASEIGHMVVEEKFESELYQKKLCNELEDIIQNYAEDHYNMKIGQMKTNLLIIVHSYYKRNLISYDHRDIFQQQIKSLKITEDISMKFSSEESDTSSLF</sequence>
<evidence type="ECO:0000256" key="2">
    <source>
        <dbReference type="ARBA" id="ARBA00022763"/>
    </source>
</evidence>
<comment type="cofactor">
    <cofactor evidence="9">
        <name>Mg(2+)</name>
        <dbReference type="ChEBI" id="CHEBI:18420"/>
    </cofactor>
</comment>
<evidence type="ECO:0000313" key="12">
    <source>
        <dbReference type="EMBL" id="CAI9963751.1"/>
    </source>
</evidence>
<evidence type="ECO:0000256" key="1">
    <source>
        <dbReference type="ARBA" id="ARBA00022741"/>
    </source>
</evidence>
<dbReference type="InterPro" id="IPR027417">
    <property type="entry name" value="P-loop_NTPase"/>
</dbReference>
<keyword evidence="1 9" id="KW-0547">Nucleotide-binding</keyword>
<comment type="similarity">
    <text evidence="9">Belongs to the helicase family.</text>
</comment>
<dbReference type="Gene3D" id="3.40.50.300">
    <property type="entry name" value="P-loop containing nucleotide triphosphate hydrolases"/>
    <property type="match status" value="2"/>
</dbReference>
<proteinExistence type="inferred from homology"/>
<comment type="caution">
    <text evidence="12">The sequence shown here is derived from an EMBL/GenBank/DDBJ whole genome shotgun (WGS) entry which is preliminary data.</text>
</comment>
<dbReference type="SMART" id="SM00382">
    <property type="entry name" value="AAA"/>
    <property type="match status" value="1"/>
</dbReference>
<reference evidence="13 14" key="2">
    <citation type="submission" date="2024-07" db="EMBL/GenBank/DDBJ databases">
        <authorList>
            <person name="Akdeniz Z."/>
        </authorList>
    </citation>
    <scope>NUCLEOTIDE SEQUENCE [LARGE SCALE GENOMIC DNA]</scope>
</reference>
<evidence type="ECO:0000313" key="13">
    <source>
        <dbReference type="EMBL" id="CAL6044951.1"/>
    </source>
</evidence>
<dbReference type="EMBL" id="CAXDID020000162">
    <property type="protein sequence ID" value="CAL6044951.1"/>
    <property type="molecule type" value="Genomic_DNA"/>
</dbReference>
<dbReference type="Pfam" id="PF21530">
    <property type="entry name" value="Pif1_2B_dom"/>
    <property type="match status" value="1"/>
</dbReference>
<dbReference type="PANTHER" id="PTHR47642:SF5">
    <property type="entry name" value="ATP-DEPENDENT DNA HELICASE"/>
    <property type="match status" value="1"/>
</dbReference>
<evidence type="ECO:0000256" key="5">
    <source>
        <dbReference type="ARBA" id="ARBA00022840"/>
    </source>
</evidence>
<dbReference type="EMBL" id="CATOUU010000970">
    <property type="protein sequence ID" value="CAI9963751.1"/>
    <property type="molecule type" value="Genomic_DNA"/>
</dbReference>
<dbReference type="GO" id="GO:0016787">
    <property type="term" value="F:hydrolase activity"/>
    <property type="evidence" value="ECO:0007669"/>
    <property type="project" value="UniProtKB-KW"/>
</dbReference>
<dbReference type="AlphaFoldDB" id="A0AA86QPV8"/>
<evidence type="ECO:0000256" key="10">
    <source>
        <dbReference type="SAM" id="MobiDB-lite"/>
    </source>
</evidence>
<keyword evidence="14" id="KW-1185">Reference proteome</keyword>
<feature type="region of interest" description="Disordered" evidence="10">
    <location>
        <begin position="751"/>
        <end position="796"/>
    </location>
</feature>
<feature type="domain" description="AAA+ ATPase" evidence="11">
    <location>
        <begin position="36"/>
        <end position="190"/>
    </location>
</feature>
<dbReference type="EC" id="5.6.2.3" evidence="9"/>
<feature type="compositionally biased region" description="Polar residues" evidence="10">
    <location>
        <begin position="779"/>
        <end position="796"/>
    </location>
</feature>
<dbReference type="InterPro" id="IPR003593">
    <property type="entry name" value="AAA+_ATPase"/>
</dbReference>
<evidence type="ECO:0000256" key="3">
    <source>
        <dbReference type="ARBA" id="ARBA00022801"/>
    </source>
</evidence>
<evidence type="ECO:0000256" key="7">
    <source>
        <dbReference type="ARBA" id="ARBA00023204"/>
    </source>
</evidence>
<feature type="compositionally biased region" description="Basic and acidic residues" evidence="10">
    <location>
        <begin position="764"/>
        <end position="778"/>
    </location>
</feature>
<evidence type="ECO:0000256" key="4">
    <source>
        <dbReference type="ARBA" id="ARBA00022806"/>
    </source>
</evidence>
<evidence type="ECO:0000256" key="8">
    <source>
        <dbReference type="ARBA" id="ARBA00023235"/>
    </source>
</evidence>
<organism evidence="12">
    <name type="scientific">Hexamita inflata</name>
    <dbReference type="NCBI Taxonomy" id="28002"/>
    <lineage>
        <taxon>Eukaryota</taxon>
        <taxon>Metamonada</taxon>
        <taxon>Diplomonadida</taxon>
        <taxon>Hexamitidae</taxon>
        <taxon>Hexamitinae</taxon>
        <taxon>Hexamita</taxon>
    </lineage>
</organism>
<dbReference type="GO" id="GO:0000723">
    <property type="term" value="P:telomere maintenance"/>
    <property type="evidence" value="ECO:0007669"/>
    <property type="project" value="InterPro"/>
</dbReference>
<dbReference type="PANTHER" id="PTHR47642">
    <property type="entry name" value="ATP-DEPENDENT DNA HELICASE"/>
    <property type="match status" value="1"/>
</dbReference>
<keyword evidence="4 9" id="KW-0347">Helicase</keyword>
<keyword evidence="5 9" id="KW-0067">ATP-binding</keyword>
<comment type="catalytic activity">
    <reaction evidence="9">
        <text>ATP + H2O = ADP + phosphate + H(+)</text>
        <dbReference type="Rhea" id="RHEA:13065"/>
        <dbReference type="ChEBI" id="CHEBI:15377"/>
        <dbReference type="ChEBI" id="CHEBI:15378"/>
        <dbReference type="ChEBI" id="CHEBI:30616"/>
        <dbReference type="ChEBI" id="CHEBI:43474"/>
        <dbReference type="ChEBI" id="CHEBI:456216"/>
        <dbReference type="EC" id="5.6.2.3"/>
    </reaction>
</comment>
<dbReference type="Pfam" id="PF05970">
    <property type="entry name" value="PIF1"/>
    <property type="match status" value="1"/>
</dbReference>
<dbReference type="CDD" id="cd18809">
    <property type="entry name" value="SF1_C_RecD"/>
    <property type="match status" value="1"/>
</dbReference>
<dbReference type="GO" id="GO:0006281">
    <property type="term" value="P:DNA repair"/>
    <property type="evidence" value="ECO:0007669"/>
    <property type="project" value="UniProtKB-KW"/>
</dbReference>
<accession>A0AA86QPV8</accession>
<dbReference type="Proteomes" id="UP001642409">
    <property type="component" value="Unassembled WGS sequence"/>
</dbReference>
<dbReference type="InterPro" id="IPR010285">
    <property type="entry name" value="DNA_helicase_pif1-like_DEAD"/>
</dbReference>
<dbReference type="GO" id="GO:0043139">
    <property type="term" value="F:5'-3' DNA helicase activity"/>
    <property type="evidence" value="ECO:0007669"/>
    <property type="project" value="UniProtKB-EC"/>
</dbReference>
<feature type="compositionally biased region" description="Polar residues" evidence="10">
    <location>
        <begin position="751"/>
        <end position="761"/>
    </location>
</feature>
<keyword evidence="8" id="KW-0413">Isomerase</keyword>
<dbReference type="InterPro" id="IPR051055">
    <property type="entry name" value="PIF1_helicase"/>
</dbReference>
<dbReference type="GO" id="GO:0005524">
    <property type="term" value="F:ATP binding"/>
    <property type="evidence" value="ECO:0007669"/>
    <property type="project" value="UniProtKB-KW"/>
</dbReference>
<evidence type="ECO:0000313" key="14">
    <source>
        <dbReference type="Proteomes" id="UP001642409"/>
    </source>
</evidence>
<name>A0AA86QPV8_9EUKA</name>
<evidence type="ECO:0000256" key="9">
    <source>
        <dbReference type="RuleBase" id="RU363044"/>
    </source>
</evidence>
<gene>
    <name evidence="13" type="ORF">HINF_LOCUS40803</name>
    <name evidence="12" type="ORF">HINF_LOCUS51396</name>
</gene>
<dbReference type="GO" id="GO:0006310">
    <property type="term" value="P:DNA recombination"/>
    <property type="evidence" value="ECO:0007669"/>
    <property type="project" value="UniProtKB-KW"/>
</dbReference>
<keyword evidence="7 9" id="KW-0234">DNA repair</keyword>
<protein>
    <recommendedName>
        <fullName evidence="9">ATP-dependent DNA helicase</fullName>
        <ecNumber evidence="9">5.6.2.3</ecNumber>
    </recommendedName>
</protein>
<reference evidence="12" key="1">
    <citation type="submission" date="2023-06" db="EMBL/GenBank/DDBJ databases">
        <authorList>
            <person name="Kurt Z."/>
        </authorList>
    </citation>
    <scope>NUCLEOTIDE SEQUENCE</scope>
</reference>
<keyword evidence="6" id="KW-0238">DNA-binding</keyword>
<evidence type="ECO:0000259" key="11">
    <source>
        <dbReference type="SMART" id="SM00382"/>
    </source>
</evidence>
<dbReference type="InterPro" id="IPR049163">
    <property type="entry name" value="Pif1-like_2B_dom"/>
</dbReference>
<keyword evidence="2 9" id="KW-0227">DNA damage</keyword>